<comment type="catalytic activity">
    <reaction evidence="3">
        <text>a sn-glycero-3-phosphodiester + H2O = an alcohol + sn-glycerol 3-phosphate + H(+)</text>
        <dbReference type="Rhea" id="RHEA:12969"/>
        <dbReference type="ChEBI" id="CHEBI:15377"/>
        <dbReference type="ChEBI" id="CHEBI:15378"/>
        <dbReference type="ChEBI" id="CHEBI:30879"/>
        <dbReference type="ChEBI" id="CHEBI:57597"/>
        <dbReference type="ChEBI" id="CHEBI:83408"/>
        <dbReference type="EC" id="3.1.4.46"/>
    </reaction>
</comment>
<evidence type="ECO:0000313" key="7">
    <source>
        <dbReference type="EMBL" id="KAI3431525.1"/>
    </source>
</evidence>
<dbReference type="InterPro" id="IPR030395">
    <property type="entry name" value="GP_PDE_dom"/>
</dbReference>
<feature type="domain" description="GP-PDE" evidence="6">
    <location>
        <begin position="159"/>
        <end position="419"/>
    </location>
</feature>
<keyword evidence="2" id="KW-0319">Glycerol metabolism</keyword>
<keyword evidence="5" id="KW-0472">Membrane</keyword>
<reference evidence="7" key="1">
    <citation type="journal article" date="2019" name="Plant J.">
        <title>Chlorella vulgaris genome assembly and annotation reveals the molecular basis for metabolic acclimation to high light conditions.</title>
        <authorList>
            <person name="Cecchin M."/>
            <person name="Marcolungo L."/>
            <person name="Rossato M."/>
            <person name="Girolomoni L."/>
            <person name="Cosentino E."/>
            <person name="Cuine S."/>
            <person name="Li-Beisson Y."/>
            <person name="Delledonne M."/>
            <person name="Ballottari M."/>
        </authorList>
    </citation>
    <scope>NUCLEOTIDE SEQUENCE</scope>
    <source>
        <strain evidence="7">211/11P</strain>
    </source>
</reference>
<sequence length="474" mass="50139">MGSEDDYARRCRRQPPLTRRQRLVVSCVAAALGLLTAWLLQSGGGRPTAAAAASSNRSAAEQAKAGHKILDVIAKAAAASAEASRQAAAAAKAEAVAAASAASQQQQATAAKGKPADQLVLGEQKPQQLQQSSQLPGMEDEGAWFDKLSSEGCARAEQLRVCSHRGRLAVEGVPPGSLSAYPVLHKGGVSCYDIDFLQTRDGQLLASHPQEVQAEVQAGGKAAGKGPPELGQWSLAELRAAGVDDDRFPTADALIKVFAALLEQSGLLWKAVQGQPLPNYEELPVLLMDLKAEAFNADTINSVAAAAQAVNAEAHVALFVLTPAQLTLVANQTRWGGPLIRGFGDLQDPNPPLSPEAVQPFTLLGPSIKMADSFFAAATQLGKPVLAWTVDSPGDLHRALEANLNAVISNCPLAIRGVLLDWRDRCSERQSRLKRERRALLRAGSAREGGGQRQQQERQPAQRTQQQALGSGSR</sequence>
<feature type="compositionally biased region" description="Low complexity" evidence="4">
    <location>
        <begin position="453"/>
        <end position="468"/>
    </location>
</feature>
<dbReference type="EMBL" id="SIDB01000006">
    <property type="protein sequence ID" value="KAI3431525.1"/>
    <property type="molecule type" value="Genomic_DNA"/>
</dbReference>
<dbReference type="AlphaFoldDB" id="A0A9D4TPW7"/>
<evidence type="ECO:0000256" key="4">
    <source>
        <dbReference type="SAM" id="MobiDB-lite"/>
    </source>
</evidence>
<protein>
    <recommendedName>
        <fullName evidence="1">glycerophosphodiester phosphodiesterase</fullName>
        <ecNumber evidence="1">3.1.4.46</ecNumber>
    </recommendedName>
</protein>
<name>A0A9D4TPW7_CHLVU</name>
<dbReference type="GO" id="GO:0008889">
    <property type="term" value="F:glycerophosphodiester phosphodiesterase activity"/>
    <property type="evidence" value="ECO:0007669"/>
    <property type="project" value="UniProtKB-EC"/>
</dbReference>
<evidence type="ECO:0000256" key="3">
    <source>
        <dbReference type="ARBA" id="ARBA00047512"/>
    </source>
</evidence>
<dbReference type="Proteomes" id="UP001055712">
    <property type="component" value="Unassembled WGS sequence"/>
</dbReference>
<dbReference type="OrthoDB" id="513484at2759"/>
<keyword evidence="5" id="KW-0812">Transmembrane</keyword>
<dbReference type="SUPFAM" id="SSF51695">
    <property type="entry name" value="PLC-like phosphodiesterases"/>
    <property type="match status" value="1"/>
</dbReference>
<dbReference type="Gene3D" id="3.20.20.190">
    <property type="entry name" value="Phosphatidylinositol (PI) phosphodiesterase"/>
    <property type="match status" value="1"/>
</dbReference>
<dbReference type="PROSITE" id="PS51704">
    <property type="entry name" value="GP_PDE"/>
    <property type="match status" value="1"/>
</dbReference>
<reference evidence="7" key="2">
    <citation type="submission" date="2020-11" db="EMBL/GenBank/DDBJ databases">
        <authorList>
            <person name="Cecchin M."/>
            <person name="Marcolungo L."/>
            <person name="Rossato M."/>
            <person name="Girolomoni L."/>
            <person name="Cosentino E."/>
            <person name="Cuine S."/>
            <person name="Li-Beisson Y."/>
            <person name="Delledonne M."/>
            <person name="Ballottari M."/>
        </authorList>
    </citation>
    <scope>NUCLEOTIDE SEQUENCE</scope>
    <source>
        <strain evidence="7">211/11P</strain>
        <tissue evidence="7">Whole cell</tissue>
    </source>
</reference>
<comment type="caution">
    <text evidence="7">The sequence shown here is derived from an EMBL/GenBank/DDBJ whole genome shotgun (WGS) entry which is preliminary data.</text>
</comment>
<dbReference type="GO" id="GO:0006629">
    <property type="term" value="P:lipid metabolic process"/>
    <property type="evidence" value="ECO:0007669"/>
    <property type="project" value="InterPro"/>
</dbReference>
<dbReference type="GO" id="GO:0006071">
    <property type="term" value="P:glycerol metabolic process"/>
    <property type="evidence" value="ECO:0007669"/>
    <property type="project" value="UniProtKB-KW"/>
</dbReference>
<organism evidence="7 8">
    <name type="scientific">Chlorella vulgaris</name>
    <name type="common">Green alga</name>
    <dbReference type="NCBI Taxonomy" id="3077"/>
    <lineage>
        <taxon>Eukaryota</taxon>
        <taxon>Viridiplantae</taxon>
        <taxon>Chlorophyta</taxon>
        <taxon>core chlorophytes</taxon>
        <taxon>Trebouxiophyceae</taxon>
        <taxon>Chlorellales</taxon>
        <taxon>Chlorellaceae</taxon>
        <taxon>Chlorella clade</taxon>
        <taxon>Chlorella</taxon>
    </lineage>
</organism>
<evidence type="ECO:0000256" key="1">
    <source>
        <dbReference type="ARBA" id="ARBA00012247"/>
    </source>
</evidence>
<gene>
    <name evidence="7" type="ORF">D9Q98_004575</name>
</gene>
<feature type="region of interest" description="Disordered" evidence="4">
    <location>
        <begin position="440"/>
        <end position="474"/>
    </location>
</feature>
<dbReference type="InterPro" id="IPR017946">
    <property type="entry name" value="PLC-like_Pdiesterase_TIM-brl"/>
</dbReference>
<evidence type="ECO:0000256" key="5">
    <source>
        <dbReference type="SAM" id="Phobius"/>
    </source>
</evidence>
<dbReference type="EC" id="3.1.4.46" evidence="1"/>
<evidence type="ECO:0000259" key="6">
    <source>
        <dbReference type="PROSITE" id="PS51704"/>
    </source>
</evidence>
<accession>A0A9D4TPW7</accession>
<feature type="transmembrane region" description="Helical" evidence="5">
    <location>
        <begin position="21"/>
        <end position="40"/>
    </location>
</feature>
<proteinExistence type="predicted"/>
<keyword evidence="8" id="KW-1185">Reference proteome</keyword>
<keyword evidence="5" id="KW-1133">Transmembrane helix</keyword>
<evidence type="ECO:0000256" key="2">
    <source>
        <dbReference type="ARBA" id="ARBA00022798"/>
    </source>
</evidence>
<evidence type="ECO:0000313" key="8">
    <source>
        <dbReference type="Proteomes" id="UP001055712"/>
    </source>
</evidence>